<evidence type="ECO:0000313" key="4">
    <source>
        <dbReference type="RefSeq" id="XP_029633875.1"/>
    </source>
</evidence>
<keyword evidence="1" id="KW-0511">Multifunctional enzyme</keyword>
<dbReference type="PANTHER" id="PTHR37984">
    <property type="entry name" value="PROTEIN CBG26694"/>
    <property type="match status" value="1"/>
</dbReference>
<proteinExistence type="predicted"/>
<dbReference type="SUPFAM" id="SSF56672">
    <property type="entry name" value="DNA/RNA polymerases"/>
    <property type="match status" value="1"/>
</dbReference>
<reference evidence="4" key="1">
    <citation type="submission" date="2025-08" db="UniProtKB">
        <authorList>
            <consortium name="RefSeq"/>
        </authorList>
    </citation>
    <scope>IDENTIFICATION</scope>
</reference>
<keyword evidence="3" id="KW-1185">Reference proteome</keyword>
<gene>
    <name evidence="4" type="primary">LOC115209578</name>
</gene>
<dbReference type="PANTHER" id="PTHR37984:SF5">
    <property type="entry name" value="PROTEIN NYNRIN-LIKE"/>
    <property type="match status" value="1"/>
</dbReference>
<dbReference type="InterPro" id="IPR041577">
    <property type="entry name" value="RT_RNaseH_2"/>
</dbReference>
<sequence length="173" mass="19274">MHKSRAPLNDLLKKEVKWNWSIKCQNALEEIKVIKTILISDLSLGYFDPEIDIVVISDVSDYGIGPVLLHKYKEGNMKLEVRASRSLIGTEKNYIFTQIIQYSTEYSSVAKKICKERIEYLSSSTSTLLKSSSLLFLPFDSDLKCTSSRIPTGDGIGMSGPSATIRNADGIFG</sequence>
<dbReference type="AlphaFoldDB" id="A0A6P7S6Q8"/>
<accession>A0A6P7S6Q8</accession>
<dbReference type="Pfam" id="PF17919">
    <property type="entry name" value="RT_RNaseH_2"/>
    <property type="match status" value="1"/>
</dbReference>
<evidence type="ECO:0000256" key="1">
    <source>
        <dbReference type="ARBA" id="ARBA00023268"/>
    </source>
</evidence>
<dbReference type="InterPro" id="IPR043502">
    <property type="entry name" value="DNA/RNA_pol_sf"/>
</dbReference>
<dbReference type="Proteomes" id="UP000515154">
    <property type="component" value="Linkage group LG3"/>
</dbReference>
<dbReference type="RefSeq" id="XP_029633875.1">
    <property type="nucleotide sequence ID" value="XM_029778015.1"/>
</dbReference>
<organism evidence="3 4">
    <name type="scientific">Octopus sinensis</name>
    <name type="common">East Asian common octopus</name>
    <dbReference type="NCBI Taxonomy" id="2607531"/>
    <lineage>
        <taxon>Eukaryota</taxon>
        <taxon>Metazoa</taxon>
        <taxon>Spiralia</taxon>
        <taxon>Lophotrochozoa</taxon>
        <taxon>Mollusca</taxon>
        <taxon>Cephalopoda</taxon>
        <taxon>Coleoidea</taxon>
        <taxon>Octopodiformes</taxon>
        <taxon>Octopoda</taxon>
        <taxon>Incirrata</taxon>
        <taxon>Octopodidae</taxon>
        <taxon>Octopus</taxon>
    </lineage>
</organism>
<dbReference type="GO" id="GO:0003824">
    <property type="term" value="F:catalytic activity"/>
    <property type="evidence" value="ECO:0007669"/>
    <property type="project" value="UniProtKB-KW"/>
</dbReference>
<name>A0A6P7S6Q8_9MOLL</name>
<protein>
    <submittedName>
        <fullName evidence="4">Uncharacterized protein LOC115209578</fullName>
    </submittedName>
</protein>
<dbReference type="KEGG" id="osn:115209578"/>
<evidence type="ECO:0000259" key="2">
    <source>
        <dbReference type="Pfam" id="PF17919"/>
    </source>
</evidence>
<evidence type="ECO:0000313" key="3">
    <source>
        <dbReference type="Proteomes" id="UP000515154"/>
    </source>
</evidence>
<feature type="domain" description="Reverse transcriptase/retrotransposon-derived protein RNase H-like" evidence="2">
    <location>
        <begin position="20"/>
        <end position="95"/>
    </location>
</feature>
<dbReference type="InterPro" id="IPR050951">
    <property type="entry name" value="Retrovirus_Pol_polyprotein"/>
</dbReference>